<evidence type="ECO:0000313" key="4">
    <source>
        <dbReference type="Proteomes" id="UP000821866"/>
    </source>
</evidence>
<dbReference type="GO" id="GO:0005085">
    <property type="term" value="F:guanyl-nucleotide exchange factor activity"/>
    <property type="evidence" value="ECO:0007669"/>
    <property type="project" value="InterPro"/>
</dbReference>
<dbReference type="Proteomes" id="UP000821866">
    <property type="component" value="Chromosome 7"/>
</dbReference>
<dbReference type="Pfam" id="PF23554">
    <property type="entry name" value="TPR_DOCK"/>
    <property type="match status" value="1"/>
</dbReference>
<dbReference type="EMBL" id="JABSTU010000009">
    <property type="protein sequence ID" value="KAH8022202.1"/>
    <property type="molecule type" value="Genomic_DNA"/>
</dbReference>
<feature type="domain" description="Dedicator of cytokinesis TPR repeats region" evidence="2">
    <location>
        <begin position="511"/>
        <end position="635"/>
    </location>
</feature>
<evidence type="ECO:0000259" key="2">
    <source>
        <dbReference type="Pfam" id="PF23554"/>
    </source>
</evidence>
<dbReference type="InterPro" id="IPR056372">
    <property type="entry name" value="TPR_DOCK"/>
</dbReference>
<name>A0A9J6DJE1_RHIMP</name>
<evidence type="ECO:0000313" key="3">
    <source>
        <dbReference type="EMBL" id="KAH8022202.1"/>
    </source>
</evidence>
<dbReference type="InterPro" id="IPR026791">
    <property type="entry name" value="DOCK"/>
</dbReference>
<dbReference type="VEuPathDB" id="VectorBase:LOC119173652"/>
<keyword evidence="4" id="KW-1185">Reference proteome</keyword>
<dbReference type="GO" id="GO:0005737">
    <property type="term" value="C:cytoplasm"/>
    <property type="evidence" value="ECO:0007669"/>
    <property type="project" value="TreeGrafter"/>
</dbReference>
<protein>
    <recommendedName>
        <fullName evidence="2">Dedicator of cytokinesis TPR repeats region domain-containing protein</fullName>
    </recommendedName>
</protein>
<proteinExistence type="predicted"/>
<dbReference type="PANTHER" id="PTHR45653:SF12">
    <property type="entry name" value="SPONGE, ISOFORM E"/>
    <property type="match status" value="1"/>
</dbReference>
<feature type="region of interest" description="Disordered" evidence="1">
    <location>
        <begin position="1"/>
        <end position="22"/>
    </location>
</feature>
<organism evidence="3 4">
    <name type="scientific">Rhipicephalus microplus</name>
    <name type="common">Cattle tick</name>
    <name type="synonym">Boophilus microplus</name>
    <dbReference type="NCBI Taxonomy" id="6941"/>
    <lineage>
        <taxon>Eukaryota</taxon>
        <taxon>Metazoa</taxon>
        <taxon>Ecdysozoa</taxon>
        <taxon>Arthropoda</taxon>
        <taxon>Chelicerata</taxon>
        <taxon>Arachnida</taxon>
        <taxon>Acari</taxon>
        <taxon>Parasitiformes</taxon>
        <taxon>Ixodida</taxon>
        <taxon>Ixodoidea</taxon>
        <taxon>Ixodidae</taxon>
        <taxon>Rhipicephalinae</taxon>
        <taxon>Rhipicephalus</taxon>
        <taxon>Boophilus</taxon>
    </lineage>
</organism>
<sequence length="650" mass="69611">MVRPSEPSHETEVDDDDASEPLSWAADVAAGLALAQRFFTAESNAEEAVGHIYSLQDLLSVGQQRVSVRLKREAPSAKSDEPRATGFDGRKRLRGSPFAVPESICLPAPGTVRENLSGDSARGAIVNIRYRVYINAAARDATPEHKKALLQNTLGVEGLGTYLRAAENDPGAVWPTQETMPNVFDAALALLNELFDPQPHTACLGAHFNALCEDPDQSAVEFIQNVRRKAMLCEFGTAGDILIVSPTKNFFQDGQGLHTTEAARHRERRGARRPLIVTVIWSASRRSVVAFRFKMAALLVERFKMPGRMTAIFSKLRCKMAPARLVPRAPPRPSLLRTPPLQLRHRLARVPATTAGRRGIGPTQPHALPGAERCGCHGHFAWVCCTTMESTSHQGTSTVTNTVSVLQVVTTIPAQTESVLTGAAPVGVPADRVLDAPAPAVLPAVGHTRTIHTSTGSTSTARMAVPVAPAAADHTVPTSVLSVHTSLVPATRILPAATSTLAVLLPTDDDLQDIMSDCRSPEVHLLSVAAEIPDLLESPKFEHFKPVLDAYIKGHFAAALVYKGLLRCVAHCAELASDPGDEAASVEHCFASLEAVMQFVVQSRLLLSRATGTDPSDGFWADLQPMLAACERMLAVGASGLPTLAQVSIP</sequence>
<gene>
    <name evidence="3" type="ORF">HPB51_023052</name>
</gene>
<feature type="region of interest" description="Disordered" evidence="1">
    <location>
        <begin position="70"/>
        <end position="92"/>
    </location>
</feature>
<comment type="caution">
    <text evidence="3">The sequence shown here is derived from an EMBL/GenBank/DDBJ whole genome shotgun (WGS) entry which is preliminary data.</text>
</comment>
<dbReference type="GO" id="GO:0005886">
    <property type="term" value="C:plasma membrane"/>
    <property type="evidence" value="ECO:0007669"/>
    <property type="project" value="TreeGrafter"/>
</dbReference>
<dbReference type="AlphaFoldDB" id="A0A9J6DJE1"/>
<feature type="compositionally biased region" description="Basic and acidic residues" evidence="1">
    <location>
        <begin position="70"/>
        <end position="83"/>
    </location>
</feature>
<dbReference type="GO" id="GO:0007264">
    <property type="term" value="P:small GTPase-mediated signal transduction"/>
    <property type="evidence" value="ECO:0007669"/>
    <property type="project" value="InterPro"/>
</dbReference>
<accession>A0A9J6DJE1</accession>
<dbReference type="PANTHER" id="PTHR45653">
    <property type="entry name" value="DEDICATOR OF CYTOKINESIS"/>
    <property type="match status" value="1"/>
</dbReference>
<evidence type="ECO:0000256" key="1">
    <source>
        <dbReference type="SAM" id="MobiDB-lite"/>
    </source>
</evidence>
<feature type="compositionally biased region" description="Basic and acidic residues" evidence="1">
    <location>
        <begin position="1"/>
        <end position="11"/>
    </location>
</feature>
<reference evidence="3" key="2">
    <citation type="submission" date="2021-09" db="EMBL/GenBank/DDBJ databases">
        <authorList>
            <person name="Jia N."/>
            <person name="Wang J."/>
            <person name="Shi W."/>
            <person name="Du L."/>
            <person name="Sun Y."/>
            <person name="Zhan W."/>
            <person name="Jiang J."/>
            <person name="Wang Q."/>
            <person name="Zhang B."/>
            <person name="Ji P."/>
            <person name="Sakyi L.B."/>
            <person name="Cui X."/>
            <person name="Yuan T."/>
            <person name="Jiang B."/>
            <person name="Yang W."/>
            <person name="Lam T.T.-Y."/>
            <person name="Chang Q."/>
            <person name="Ding S."/>
            <person name="Wang X."/>
            <person name="Zhu J."/>
            <person name="Ruan X."/>
            <person name="Zhao L."/>
            <person name="Wei J."/>
            <person name="Que T."/>
            <person name="Du C."/>
            <person name="Cheng J."/>
            <person name="Dai P."/>
            <person name="Han X."/>
            <person name="Huang E."/>
            <person name="Gao Y."/>
            <person name="Liu J."/>
            <person name="Shao H."/>
            <person name="Ye R."/>
            <person name="Li L."/>
            <person name="Wei W."/>
            <person name="Wang X."/>
            <person name="Wang C."/>
            <person name="Huo Q."/>
            <person name="Li W."/>
            <person name="Guo W."/>
            <person name="Chen H."/>
            <person name="Chen S."/>
            <person name="Zhou L."/>
            <person name="Zhou L."/>
            <person name="Ni X."/>
            <person name="Tian J."/>
            <person name="Zhou Y."/>
            <person name="Sheng Y."/>
            <person name="Liu T."/>
            <person name="Pan Y."/>
            <person name="Xia L."/>
            <person name="Li J."/>
            <person name="Zhao F."/>
            <person name="Cao W."/>
        </authorList>
    </citation>
    <scope>NUCLEOTIDE SEQUENCE</scope>
    <source>
        <strain evidence="3">Rmic-2018</strain>
        <tissue evidence="3">Larvae</tissue>
    </source>
</reference>
<dbReference type="GO" id="GO:0031267">
    <property type="term" value="F:small GTPase binding"/>
    <property type="evidence" value="ECO:0007669"/>
    <property type="project" value="TreeGrafter"/>
</dbReference>
<reference evidence="3" key="1">
    <citation type="journal article" date="2020" name="Cell">
        <title>Large-Scale Comparative Analyses of Tick Genomes Elucidate Their Genetic Diversity and Vector Capacities.</title>
        <authorList>
            <consortium name="Tick Genome and Microbiome Consortium (TIGMIC)"/>
            <person name="Jia N."/>
            <person name="Wang J."/>
            <person name="Shi W."/>
            <person name="Du L."/>
            <person name="Sun Y."/>
            <person name="Zhan W."/>
            <person name="Jiang J.F."/>
            <person name="Wang Q."/>
            <person name="Zhang B."/>
            <person name="Ji P."/>
            <person name="Bell-Sakyi L."/>
            <person name="Cui X.M."/>
            <person name="Yuan T.T."/>
            <person name="Jiang B.G."/>
            <person name="Yang W.F."/>
            <person name="Lam T.T."/>
            <person name="Chang Q.C."/>
            <person name="Ding S.J."/>
            <person name="Wang X.J."/>
            <person name="Zhu J.G."/>
            <person name="Ruan X.D."/>
            <person name="Zhao L."/>
            <person name="Wei J.T."/>
            <person name="Ye R.Z."/>
            <person name="Que T.C."/>
            <person name="Du C.H."/>
            <person name="Zhou Y.H."/>
            <person name="Cheng J.X."/>
            <person name="Dai P.F."/>
            <person name="Guo W.B."/>
            <person name="Han X.H."/>
            <person name="Huang E.J."/>
            <person name="Li L.F."/>
            <person name="Wei W."/>
            <person name="Gao Y.C."/>
            <person name="Liu J.Z."/>
            <person name="Shao H.Z."/>
            <person name="Wang X."/>
            <person name="Wang C.C."/>
            <person name="Yang T.C."/>
            <person name="Huo Q.B."/>
            <person name="Li W."/>
            <person name="Chen H.Y."/>
            <person name="Chen S.E."/>
            <person name="Zhou L.G."/>
            <person name="Ni X.B."/>
            <person name="Tian J.H."/>
            <person name="Sheng Y."/>
            <person name="Liu T."/>
            <person name="Pan Y.S."/>
            <person name="Xia L.Y."/>
            <person name="Li J."/>
            <person name="Zhao F."/>
            <person name="Cao W.C."/>
        </authorList>
    </citation>
    <scope>NUCLEOTIDE SEQUENCE</scope>
    <source>
        <strain evidence="3">Rmic-2018</strain>
    </source>
</reference>